<reference evidence="1 2" key="1">
    <citation type="submission" date="2023-04" db="EMBL/GenBank/DDBJ databases">
        <title>Draft genome sequence of Saccharopolyspora sp. TS4A08 isolated from sweet potato rhizospheric soil.</title>
        <authorList>
            <person name="Suksaard P."/>
            <person name="Duangmal K."/>
        </authorList>
    </citation>
    <scope>NUCLEOTIDE SEQUENCE [LARGE SCALE GENOMIC DNA]</scope>
    <source>
        <strain evidence="1 2">TS4A08</strain>
    </source>
</reference>
<keyword evidence="2" id="KW-1185">Reference proteome</keyword>
<comment type="caution">
    <text evidence="1">The sequence shown here is derived from an EMBL/GenBank/DDBJ whole genome shotgun (WGS) entry which is preliminary data.</text>
</comment>
<name>A0ABT6PK02_9PSEU</name>
<dbReference type="Proteomes" id="UP001237595">
    <property type="component" value="Unassembled WGS sequence"/>
</dbReference>
<protein>
    <submittedName>
        <fullName evidence="1">Uncharacterized protein</fullName>
    </submittedName>
</protein>
<evidence type="ECO:0000313" key="2">
    <source>
        <dbReference type="Proteomes" id="UP001237595"/>
    </source>
</evidence>
<sequence length="71" mass="7330">MIVAPGRGESRATCTRFARRLATDANLVQVLAAPRVEDGSSSLELAEVLTTAADGFPRPVVIVGSETSGST</sequence>
<accession>A0ABT6PK02</accession>
<dbReference type="RefSeq" id="WP_281454550.1">
    <property type="nucleotide sequence ID" value="NZ_JASAOF010000002.1"/>
</dbReference>
<dbReference type="EMBL" id="JASAOF010000002">
    <property type="protein sequence ID" value="MDI2028185.1"/>
    <property type="molecule type" value="Genomic_DNA"/>
</dbReference>
<organism evidence="1 2">
    <name type="scientific">Saccharopolyspora ipomoeae</name>
    <dbReference type="NCBI Taxonomy" id="3042027"/>
    <lineage>
        <taxon>Bacteria</taxon>
        <taxon>Bacillati</taxon>
        <taxon>Actinomycetota</taxon>
        <taxon>Actinomycetes</taxon>
        <taxon>Pseudonocardiales</taxon>
        <taxon>Pseudonocardiaceae</taxon>
        <taxon>Saccharopolyspora</taxon>
    </lineage>
</organism>
<evidence type="ECO:0000313" key="1">
    <source>
        <dbReference type="EMBL" id="MDI2028185.1"/>
    </source>
</evidence>
<proteinExistence type="predicted"/>
<gene>
    <name evidence="1" type="ORF">QFW96_06170</name>
</gene>